<gene>
    <name evidence="8" type="ORF">FUAX_16660</name>
</gene>
<keyword evidence="6" id="KW-0676">Redox-active center</keyword>
<dbReference type="SUPFAM" id="SSF52821">
    <property type="entry name" value="Rhodanese/Cell cycle control phosphatase"/>
    <property type="match status" value="1"/>
</dbReference>
<comment type="cofactor">
    <cofactor evidence="1">
        <name>FAD</name>
        <dbReference type="ChEBI" id="CHEBI:57692"/>
    </cofactor>
</comment>
<dbReference type="InterPro" id="IPR004099">
    <property type="entry name" value="Pyr_nucl-diS_OxRdtase_dimer"/>
</dbReference>
<evidence type="ECO:0000256" key="1">
    <source>
        <dbReference type="ARBA" id="ARBA00001974"/>
    </source>
</evidence>
<dbReference type="Pfam" id="PF00581">
    <property type="entry name" value="Rhodanese"/>
    <property type="match status" value="1"/>
</dbReference>
<keyword evidence="4" id="KW-0274">FAD</keyword>
<protein>
    <recommendedName>
        <fullName evidence="7">Rhodanese domain-containing protein</fullName>
    </recommendedName>
</protein>
<proteinExistence type="inferred from homology"/>
<dbReference type="Proteomes" id="UP001348817">
    <property type="component" value="Chromosome"/>
</dbReference>
<dbReference type="Pfam" id="PF02852">
    <property type="entry name" value="Pyr_redox_dim"/>
    <property type="match status" value="1"/>
</dbReference>
<dbReference type="InterPro" id="IPR050260">
    <property type="entry name" value="FAD-bd_OxRdtase"/>
</dbReference>
<name>A0AAU9CS25_9BACT</name>
<dbReference type="RefSeq" id="WP_338394448.1">
    <property type="nucleotide sequence ID" value="NZ_AP025314.1"/>
</dbReference>
<dbReference type="PRINTS" id="PR00411">
    <property type="entry name" value="PNDRDTASEI"/>
</dbReference>
<dbReference type="PANTHER" id="PTHR43429">
    <property type="entry name" value="PYRIDINE NUCLEOTIDE-DISULFIDE OXIDOREDUCTASE DOMAIN-CONTAINING"/>
    <property type="match status" value="1"/>
</dbReference>
<comment type="similarity">
    <text evidence="2">Belongs to the class-III pyridine nucleotide-disulfide oxidoreductase family.</text>
</comment>
<evidence type="ECO:0000256" key="2">
    <source>
        <dbReference type="ARBA" id="ARBA00009130"/>
    </source>
</evidence>
<dbReference type="Gene3D" id="3.40.250.10">
    <property type="entry name" value="Rhodanese-like domain"/>
    <property type="match status" value="1"/>
</dbReference>
<keyword evidence="5" id="KW-0560">Oxidoreductase</keyword>
<dbReference type="KEGG" id="fax:FUAX_16660"/>
<evidence type="ECO:0000259" key="7">
    <source>
        <dbReference type="PROSITE" id="PS50206"/>
    </source>
</evidence>
<evidence type="ECO:0000313" key="8">
    <source>
        <dbReference type="EMBL" id="BDD09234.1"/>
    </source>
</evidence>
<dbReference type="EMBL" id="AP025314">
    <property type="protein sequence ID" value="BDD09234.1"/>
    <property type="molecule type" value="Genomic_DNA"/>
</dbReference>
<dbReference type="SUPFAM" id="SSF51905">
    <property type="entry name" value="FAD/NAD(P)-binding domain"/>
    <property type="match status" value="1"/>
</dbReference>
<dbReference type="InterPro" id="IPR036873">
    <property type="entry name" value="Rhodanese-like_dom_sf"/>
</dbReference>
<dbReference type="PANTHER" id="PTHR43429:SF1">
    <property type="entry name" value="NAD(P)H SULFUR OXIDOREDUCTASE (COA-DEPENDENT)"/>
    <property type="match status" value="1"/>
</dbReference>
<dbReference type="InterPro" id="IPR016156">
    <property type="entry name" value="FAD/NAD-linked_Rdtase_dimer_sf"/>
</dbReference>
<dbReference type="Gene3D" id="3.50.50.60">
    <property type="entry name" value="FAD/NAD(P)-binding domain"/>
    <property type="match status" value="2"/>
</dbReference>
<dbReference type="Pfam" id="PF07992">
    <property type="entry name" value="Pyr_redox_2"/>
    <property type="match status" value="1"/>
</dbReference>
<feature type="domain" description="Rhodanese" evidence="7">
    <location>
        <begin position="463"/>
        <end position="551"/>
    </location>
</feature>
<organism evidence="8 9">
    <name type="scientific">Fulvitalea axinellae</name>
    <dbReference type="NCBI Taxonomy" id="1182444"/>
    <lineage>
        <taxon>Bacteria</taxon>
        <taxon>Pseudomonadati</taxon>
        <taxon>Bacteroidota</taxon>
        <taxon>Cytophagia</taxon>
        <taxon>Cytophagales</taxon>
        <taxon>Persicobacteraceae</taxon>
        <taxon>Fulvitalea</taxon>
    </lineage>
</organism>
<evidence type="ECO:0000256" key="5">
    <source>
        <dbReference type="ARBA" id="ARBA00023002"/>
    </source>
</evidence>
<evidence type="ECO:0000256" key="6">
    <source>
        <dbReference type="ARBA" id="ARBA00023284"/>
    </source>
</evidence>
<dbReference type="SMART" id="SM00450">
    <property type="entry name" value="RHOD"/>
    <property type="match status" value="1"/>
</dbReference>
<dbReference type="AlphaFoldDB" id="A0AAU9CS25"/>
<evidence type="ECO:0000313" key="9">
    <source>
        <dbReference type="Proteomes" id="UP001348817"/>
    </source>
</evidence>
<keyword evidence="3" id="KW-0285">Flavoprotein</keyword>
<dbReference type="SUPFAM" id="SSF55424">
    <property type="entry name" value="FAD/NAD-linked reductases, dimerisation (C-terminal) domain"/>
    <property type="match status" value="1"/>
</dbReference>
<sequence length="551" mass="59156">MKQKTIIVVGGLSAGPSAAAKARRMDENARIILFEKTSDISYATCGMPYALSGTIPSRDKLVVVKPELLEKRFRIDVRLEEPVLEIFPEEKKVKTNKGEYAYDSLVFATGSRGAVPPIPGLAEAKNWAHCRTMGDFDALKAKTDDASAKKVAVLGAGLIGVEVAENLKMVGKDVVVLEMAPEVLPAWSPAFGKFAGKVLDESGLVLKTSTKVTSLEVENGEICALVTESGERIECDFLVLATGGIPNTDILKNKGAECVGNGALVVDENMRTSLPGIFAAGDCAVIKHLITKKPAYFPLGTHSNKGGRTAGANATGANERFKGAYGTAIVKLFGHTLARTGMNGAMLDAEGVPYKSTFVIGDATPGYYPGQKPVFLKIWYHADDRRLLGAEAFGEKGIDKRIDVLSVGIYAKLTIDDLPQLDLAYAPPFSPAKDPVVVAGYVAGNASDLGFTEIHPEEFETEKPDDAVVLDVRNPKELEATGKIFGAVNIPLDQLRDRLDELDKSKPVFVYCAKGLRGYLGALVLSHNGFEKVYNISGGMTHWKMQGMETV</sequence>
<dbReference type="PROSITE" id="PS50206">
    <property type="entry name" value="RHODANESE_3"/>
    <property type="match status" value="1"/>
</dbReference>
<dbReference type="InterPro" id="IPR023753">
    <property type="entry name" value="FAD/NAD-binding_dom"/>
</dbReference>
<reference evidence="8 9" key="1">
    <citation type="submission" date="2021-12" db="EMBL/GenBank/DDBJ databases">
        <title>Genome sequencing of bacteria with rrn-lacking chromosome and rrn-plasmid.</title>
        <authorList>
            <person name="Anda M."/>
            <person name="Iwasaki W."/>
        </authorList>
    </citation>
    <scope>NUCLEOTIDE SEQUENCE [LARGE SCALE GENOMIC DNA]</scope>
    <source>
        <strain evidence="8 9">DSM 100852</strain>
    </source>
</reference>
<keyword evidence="9" id="KW-1185">Reference proteome</keyword>
<dbReference type="GO" id="GO:0016491">
    <property type="term" value="F:oxidoreductase activity"/>
    <property type="evidence" value="ECO:0007669"/>
    <property type="project" value="UniProtKB-KW"/>
</dbReference>
<dbReference type="InterPro" id="IPR036188">
    <property type="entry name" value="FAD/NAD-bd_sf"/>
</dbReference>
<evidence type="ECO:0000256" key="4">
    <source>
        <dbReference type="ARBA" id="ARBA00022827"/>
    </source>
</evidence>
<dbReference type="InterPro" id="IPR001763">
    <property type="entry name" value="Rhodanese-like_dom"/>
</dbReference>
<evidence type="ECO:0000256" key="3">
    <source>
        <dbReference type="ARBA" id="ARBA00022630"/>
    </source>
</evidence>
<dbReference type="PRINTS" id="PR00368">
    <property type="entry name" value="FADPNR"/>
</dbReference>
<accession>A0AAU9CS25</accession>